<feature type="region of interest" description="Disordered" evidence="1">
    <location>
        <begin position="211"/>
        <end position="283"/>
    </location>
</feature>
<protein>
    <submittedName>
        <fullName evidence="2">Uncharacterized protein</fullName>
    </submittedName>
</protein>
<sequence>MKEERKKGGQVKLSDIYTSELKAGIHSPYKSSGTRSRIEEEPWCPSTDPEAWRDHYSSGGLIDGRETMVAAEFTSARREEEAQPQVPPGFTVLRLEEEARAEEGNNRWRMKGKYREDMGARNLELDLEEASAAMQGSLSLDGGKETQRQAGGYKWEPNCHLGLETLPHRPAQELTWSPGHSTLSPRAHTNTFKGSWKEIWAEIIKKRKGQSILSPGETGQRVNEGSGFTLSPSSSMFAGGVKGRSKKKKHQRNKAQSTSEDIGDGEESDTRAAVVRQKPPHDP</sequence>
<gene>
    <name evidence="2" type="ORF">LTRI10_LOCUS18630</name>
</gene>
<organism evidence="2 3">
    <name type="scientific">Linum trigynum</name>
    <dbReference type="NCBI Taxonomy" id="586398"/>
    <lineage>
        <taxon>Eukaryota</taxon>
        <taxon>Viridiplantae</taxon>
        <taxon>Streptophyta</taxon>
        <taxon>Embryophyta</taxon>
        <taxon>Tracheophyta</taxon>
        <taxon>Spermatophyta</taxon>
        <taxon>Magnoliopsida</taxon>
        <taxon>eudicotyledons</taxon>
        <taxon>Gunneridae</taxon>
        <taxon>Pentapetalae</taxon>
        <taxon>rosids</taxon>
        <taxon>fabids</taxon>
        <taxon>Malpighiales</taxon>
        <taxon>Linaceae</taxon>
        <taxon>Linum</taxon>
    </lineage>
</organism>
<keyword evidence="3" id="KW-1185">Reference proteome</keyword>
<evidence type="ECO:0000313" key="2">
    <source>
        <dbReference type="EMBL" id="CAL1376939.1"/>
    </source>
</evidence>
<dbReference type="AlphaFoldDB" id="A0AAV2DTR2"/>
<feature type="compositionally biased region" description="Polar residues" evidence="1">
    <location>
        <begin position="220"/>
        <end position="236"/>
    </location>
</feature>
<accession>A0AAV2DTR2</accession>
<name>A0AAV2DTR2_9ROSI</name>
<feature type="region of interest" description="Disordered" evidence="1">
    <location>
        <begin position="24"/>
        <end position="63"/>
    </location>
</feature>
<feature type="compositionally biased region" description="Basic residues" evidence="1">
    <location>
        <begin position="243"/>
        <end position="253"/>
    </location>
</feature>
<reference evidence="2 3" key="1">
    <citation type="submission" date="2024-04" db="EMBL/GenBank/DDBJ databases">
        <authorList>
            <person name="Fracassetti M."/>
        </authorList>
    </citation>
    <scope>NUCLEOTIDE SEQUENCE [LARGE SCALE GENOMIC DNA]</scope>
</reference>
<evidence type="ECO:0000313" key="3">
    <source>
        <dbReference type="Proteomes" id="UP001497516"/>
    </source>
</evidence>
<dbReference type="EMBL" id="OZ034816">
    <property type="protein sequence ID" value="CAL1376939.1"/>
    <property type="molecule type" value="Genomic_DNA"/>
</dbReference>
<dbReference type="Proteomes" id="UP001497516">
    <property type="component" value="Chromosome 3"/>
</dbReference>
<evidence type="ECO:0000256" key="1">
    <source>
        <dbReference type="SAM" id="MobiDB-lite"/>
    </source>
</evidence>
<proteinExistence type="predicted"/>